<evidence type="ECO:0000313" key="3">
    <source>
        <dbReference type="Proteomes" id="UP000550707"/>
    </source>
</evidence>
<sequence>MSSFGASKTKEAIFSVVWLSTLIWSPLPLGRWQAPLRKGSHCHLTCASGTQFPSPPCTCWAWGCLTELCAVWAFPNRMGATCSARWMNPMITCFPCGTGPRRPRWWIASAPTRLCWWPPSTPQTPPCSSPVGNPTSTSGAWRGAA</sequence>
<dbReference type="Proteomes" id="UP000550707">
    <property type="component" value="Unassembled WGS sequence"/>
</dbReference>
<keyword evidence="3" id="KW-1185">Reference proteome</keyword>
<proteinExistence type="predicted"/>
<organism evidence="2 3">
    <name type="scientific">Molossus molossus</name>
    <name type="common">Pallas' mastiff bat</name>
    <name type="synonym">Vespertilio molossus</name>
    <dbReference type="NCBI Taxonomy" id="27622"/>
    <lineage>
        <taxon>Eukaryota</taxon>
        <taxon>Metazoa</taxon>
        <taxon>Chordata</taxon>
        <taxon>Craniata</taxon>
        <taxon>Vertebrata</taxon>
        <taxon>Euteleostomi</taxon>
        <taxon>Mammalia</taxon>
        <taxon>Eutheria</taxon>
        <taxon>Laurasiatheria</taxon>
        <taxon>Chiroptera</taxon>
        <taxon>Yangochiroptera</taxon>
        <taxon>Molossidae</taxon>
        <taxon>Molossus</taxon>
    </lineage>
</organism>
<name>A0A7J8C746_MOLMO</name>
<dbReference type="EMBL" id="JACASF010000021">
    <property type="protein sequence ID" value="KAF6406673.1"/>
    <property type="molecule type" value="Genomic_DNA"/>
</dbReference>
<protein>
    <submittedName>
        <fullName evidence="2">EMAP like 2</fullName>
    </submittedName>
</protein>
<accession>A0A7J8C746</accession>
<evidence type="ECO:0000313" key="2">
    <source>
        <dbReference type="EMBL" id="KAF6406673.1"/>
    </source>
</evidence>
<gene>
    <name evidence="2" type="ORF">HJG59_004478</name>
</gene>
<comment type="caution">
    <text evidence="2">The sequence shown here is derived from an EMBL/GenBank/DDBJ whole genome shotgun (WGS) entry which is preliminary data.</text>
</comment>
<dbReference type="AlphaFoldDB" id="A0A7J8C746"/>
<reference evidence="2 3" key="1">
    <citation type="journal article" date="2020" name="Nature">
        <title>Six reference-quality genomes reveal evolution of bat adaptations.</title>
        <authorList>
            <person name="Jebb D."/>
            <person name="Huang Z."/>
            <person name="Pippel M."/>
            <person name="Hughes G.M."/>
            <person name="Lavrichenko K."/>
            <person name="Devanna P."/>
            <person name="Winkler S."/>
            <person name="Jermiin L.S."/>
            <person name="Skirmuntt E.C."/>
            <person name="Katzourakis A."/>
            <person name="Burkitt-Gray L."/>
            <person name="Ray D.A."/>
            <person name="Sullivan K.A.M."/>
            <person name="Roscito J.G."/>
            <person name="Kirilenko B.M."/>
            <person name="Davalos L.M."/>
            <person name="Corthals A.P."/>
            <person name="Power M.L."/>
            <person name="Jones G."/>
            <person name="Ransome R.D."/>
            <person name="Dechmann D.K.N."/>
            <person name="Locatelli A.G."/>
            <person name="Puechmaille S.J."/>
            <person name="Fedrigo O."/>
            <person name="Jarvis E.D."/>
            <person name="Hiller M."/>
            <person name="Vernes S.C."/>
            <person name="Myers E.W."/>
            <person name="Teeling E.C."/>
        </authorList>
    </citation>
    <scope>NUCLEOTIDE SEQUENCE [LARGE SCALE GENOMIC DNA]</scope>
    <source>
        <strain evidence="2">MMolMol1</strain>
        <tissue evidence="2">Muscle</tissue>
    </source>
</reference>
<feature type="region of interest" description="Disordered" evidence="1">
    <location>
        <begin position="121"/>
        <end position="145"/>
    </location>
</feature>
<evidence type="ECO:0000256" key="1">
    <source>
        <dbReference type="SAM" id="MobiDB-lite"/>
    </source>
</evidence>